<dbReference type="EMBL" id="LZYE01000061">
    <property type="protein sequence ID" value="OFC37957.1"/>
    <property type="molecule type" value="Genomic_DNA"/>
</dbReference>
<name>A0A1E7YPU2_9PROT</name>
<organism evidence="1 2">
    <name type="scientific">Acidithiobacillus caldus</name>
    <dbReference type="NCBI Taxonomy" id="33059"/>
    <lineage>
        <taxon>Bacteria</taxon>
        <taxon>Pseudomonadati</taxon>
        <taxon>Pseudomonadota</taxon>
        <taxon>Acidithiobacillia</taxon>
        <taxon>Acidithiobacillales</taxon>
        <taxon>Acidithiobacillaceae</taxon>
        <taxon>Acidithiobacillus</taxon>
    </lineage>
</organism>
<dbReference type="Proteomes" id="UP000175616">
    <property type="component" value="Unassembled WGS sequence"/>
</dbReference>
<evidence type="ECO:0000313" key="2">
    <source>
        <dbReference type="Proteomes" id="UP000175616"/>
    </source>
</evidence>
<comment type="caution">
    <text evidence="1">The sequence shown here is derived from an EMBL/GenBank/DDBJ whole genome shotgun (WGS) entry which is preliminary data.</text>
</comment>
<evidence type="ECO:0000313" key="1">
    <source>
        <dbReference type="EMBL" id="OFC37957.1"/>
    </source>
</evidence>
<gene>
    <name evidence="1" type="ORF">BAE27_03160</name>
</gene>
<accession>A0A1E7YPU2</accession>
<reference evidence="1 2" key="1">
    <citation type="submission" date="2016-06" db="EMBL/GenBank/DDBJ databases">
        <title>Gene turnover analysis identifies the evolutionary adaptation of the extremophile Acidithiobacillus caldus.</title>
        <authorList>
            <person name="Zhang X."/>
        </authorList>
    </citation>
    <scope>NUCLEOTIDE SEQUENCE [LARGE SCALE GENOMIC DNA]</scope>
    <source>
        <strain evidence="1 2">DX</strain>
    </source>
</reference>
<protein>
    <submittedName>
        <fullName evidence="1">Uncharacterized protein</fullName>
    </submittedName>
</protein>
<sequence>MRSIAFIIGVIAFTFAGMSLAKEAFIHDKIPTIPLLKMKIPHGQWQGVEYFDTNGFVLKHKESRCIDSRALTYWRIAFGQKADHKYTPENCVVDVQLNTAAAAKATEICVPLTKVNQAVTYYRDNGSITGFSDYTKNTVEARLEHGGLLFKHTVQDSRNGKAQISIHHGFFVRSSTRCVPAVKVPNLAELEKEGKHVPTNAELNRIDDHNPAFRKAFGNH</sequence>
<dbReference type="RefSeq" id="WP_070113990.1">
    <property type="nucleotide sequence ID" value="NZ_LZYE01000061.1"/>
</dbReference>
<dbReference type="AlphaFoldDB" id="A0A1E7YPU2"/>
<proteinExistence type="predicted"/>